<evidence type="ECO:0000313" key="2">
    <source>
        <dbReference type="Proteomes" id="UP000193006"/>
    </source>
</evidence>
<protein>
    <submittedName>
        <fullName evidence="1">Uncharacterized protein</fullName>
    </submittedName>
</protein>
<keyword evidence="2" id="KW-1185">Reference proteome</keyword>
<dbReference type="KEGG" id="bkw:BkAM31D_14020"/>
<sequence length="167" mass="18240">MINFASFRGIITMISDFVTGQNGPNEGCFKIISVNNGNGATVHFVVSPSTYFVDHITVQVGDLITGYYDADAPVPLIYPPQYQALVIVQDNPYQNVKVDYFNNQLISSDGLLQVNLSPYTQIVLTNSQSFSRSPANRNLIVLYGPSTKSIPAQTTPSTIIVMCLSNP</sequence>
<accession>A0A1X9MBQ0</accession>
<dbReference type="STRING" id="199441.BkAM31D_14020"/>
<dbReference type="EMBL" id="CP020814">
    <property type="protein sequence ID" value="ARK30865.1"/>
    <property type="molecule type" value="Genomic_DNA"/>
</dbReference>
<dbReference type="Proteomes" id="UP000193006">
    <property type="component" value="Chromosome"/>
</dbReference>
<dbReference type="RefSeq" id="WP_066149859.1">
    <property type="nucleotide sequence ID" value="NZ_CP020814.1"/>
</dbReference>
<reference evidence="1 2" key="1">
    <citation type="submission" date="2017-04" db="EMBL/GenBank/DDBJ databases">
        <title>Bacillus krulwichiae AM31D Genome sequencing and assembly.</title>
        <authorList>
            <person name="Krulwich T.A."/>
            <person name="Anastor L."/>
            <person name="Ehrlich R."/>
            <person name="Ehrlich G.D."/>
            <person name="Janto B."/>
        </authorList>
    </citation>
    <scope>NUCLEOTIDE SEQUENCE [LARGE SCALE GENOMIC DNA]</scope>
    <source>
        <strain evidence="1 2">AM31D</strain>
    </source>
</reference>
<proteinExistence type="predicted"/>
<evidence type="ECO:0000313" key="1">
    <source>
        <dbReference type="EMBL" id="ARK30865.1"/>
    </source>
</evidence>
<organism evidence="1 2">
    <name type="scientific">Halalkalibacter krulwichiae</name>
    <dbReference type="NCBI Taxonomy" id="199441"/>
    <lineage>
        <taxon>Bacteria</taxon>
        <taxon>Bacillati</taxon>
        <taxon>Bacillota</taxon>
        <taxon>Bacilli</taxon>
        <taxon>Bacillales</taxon>
        <taxon>Bacillaceae</taxon>
        <taxon>Halalkalibacter</taxon>
    </lineage>
</organism>
<name>A0A1X9MBQ0_9BACI</name>
<dbReference type="AlphaFoldDB" id="A0A1X9MBQ0"/>
<gene>
    <name evidence="1" type="ORF">BkAM31D_14020</name>
</gene>